<dbReference type="InterPro" id="IPR050426">
    <property type="entry name" value="Glycosyltransferase_28"/>
</dbReference>
<accession>K0KV91</accession>
<keyword evidence="22" id="KW-1185">Reference proteome</keyword>
<evidence type="ECO:0000313" key="22">
    <source>
        <dbReference type="Proteomes" id="UP000009328"/>
    </source>
</evidence>
<keyword evidence="12" id="KW-0443">Lipid metabolism</keyword>
<comment type="similarity">
    <text evidence="3">Belongs to the glycosyltransferase 28 family.</text>
</comment>
<dbReference type="PROSITE" id="PS50003">
    <property type="entry name" value="PH_DOMAIN"/>
    <property type="match status" value="1"/>
</dbReference>
<feature type="region of interest" description="Disordered" evidence="19">
    <location>
        <begin position="1"/>
        <end position="86"/>
    </location>
</feature>
<feature type="compositionally biased region" description="Polar residues" evidence="19">
    <location>
        <begin position="62"/>
        <end position="71"/>
    </location>
</feature>
<evidence type="ECO:0000256" key="15">
    <source>
        <dbReference type="ARBA" id="ARBA00023221"/>
    </source>
</evidence>
<protein>
    <recommendedName>
        <fullName evidence="5">Sterol 3-beta-glucosyltransferase</fullName>
        <ecNumber evidence="4">2.4.1.173</ecNumber>
    </recommendedName>
    <alternativeName>
        <fullName evidence="16">Autophagy-related protein 26</fullName>
    </alternativeName>
</protein>
<dbReference type="SUPFAM" id="SSF53756">
    <property type="entry name" value="UDP-Glycosyltransferase/glycogen phosphorylase"/>
    <property type="match status" value="1"/>
</dbReference>
<evidence type="ECO:0000256" key="14">
    <source>
        <dbReference type="ARBA" id="ARBA00023166"/>
    </source>
</evidence>
<dbReference type="Gene3D" id="2.30.29.30">
    <property type="entry name" value="Pleckstrin-homology domain (PH domain)/Phosphotyrosine-binding domain (PTB)"/>
    <property type="match status" value="3"/>
</dbReference>
<dbReference type="eggNOG" id="KOG1192">
    <property type="taxonomic scope" value="Eukaryota"/>
</dbReference>
<evidence type="ECO:0000256" key="12">
    <source>
        <dbReference type="ARBA" id="ARBA00023098"/>
    </source>
</evidence>
<feature type="compositionally biased region" description="Low complexity" evidence="19">
    <location>
        <begin position="44"/>
        <end position="53"/>
    </location>
</feature>
<dbReference type="Gene3D" id="3.40.50.2000">
    <property type="entry name" value="Glycogen Phosphorylase B"/>
    <property type="match status" value="2"/>
</dbReference>
<dbReference type="GO" id="GO:0016126">
    <property type="term" value="P:sterol biosynthetic process"/>
    <property type="evidence" value="ECO:0007669"/>
    <property type="project" value="UniProtKB-KW"/>
</dbReference>
<comment type="catalytic activity">
    <reaction evidence="17">
        <text>ergosterol + UDP-alpha-D-glucose = ergosteryl 3-beta-D-glucoside + UDP + H(+)</text>
        <dbReference type="Rhea" id="RHEA:61836"/>
        <dbReference type="ChEBI" id="CHEBI:15378"/>
        <dbReference type="ChEBI" id="CHEBI:16933"/>
        <dbReference type="ChEBI" id="CHEBI:52973"/>
        <dbReference type="ChEBI" id="CHEBI:58223"/>
        <dbReference type="ChEBI" id="CHEBI:58885"/>
    </reaction>
    <physiologicalReaction direction="left-to-right" evidence="17">
        <dbReference type="Rhea" id="RHEA:61837"/>
    </physiologicalReaction>
</comment>
<evidence type="ECO:0000256" key="5">
    <source>
        <dbReference type="ARBA" id="ARBA00017894"/>
    </source>
</evidence>
<evidence type="ECO:0000256" key="8">
    <source>
        <dbReference type="ARBA" id="ARBA00022676"/>
    </source>
</evidence>
<dbReference type="Pfam" id="PF03033">
    <property type="entry name" value="Glyco_transf_28"/>
    <property type="match status" value="1"/>
</dbReference>
<evidence type="ECO:0000256" key="13">
    <source>
        <dbReference type="ARBA" id="ARBA00023136"/>
    </source>
</evidence>
<evidence type="ECO:0000256" key="3">
    <source>
        <dbReference type="ARBA" id="ARBA00006962"/>
    </source>
</evidence>
<reference evidence="21 22" key="1">
    <citation type="journal article" date="2012" name="Eukaryot. Cell">
        <title>Draft genome sequence of Wickerhamomyces ciferrii NRRL Y-1031 F-60-10.</title>
        <authorList>
            <person name="Schneider J."/>
            <person name="Andrea H."/>
            <person name="Blom J."/>
            <person name="Jaenicke S."/>
            <person name="Ruckert C."/>
            <person name="Schorsch C."/>
            <person name="Szczepanowski R."/>
            <person name="Farwick M."/>
            <person name="Goesmann A."/>
            <person name="Puhler A."/>
            <person name="Schaffer S."/>
            <person name="Tauch A."/>
            <person name="Kohler T."/>
            <person name="Brinkrolf K."/>
        </authorList>
    </citation>
    <scope>NUCLEOTIDE SEQUENCE [LARGE SCALE GENOMIC DNA]</scope>
    <source>
        <strain evidence="22">ATCC 14091 / BCRC 22168 / CBS 111 / JCM 3599 / NBRC 0793 / NRRL Y-1031 F-60-10</strain>
    </source>
</reference>
<evidence type="ECO:0000313" key="21">
    <source>
        <dbReference type="EMBL" id="CCH45812.1"/>
    </source>
</evidence>
<dbReference type="InterPro" id="IPR001849">
    <property type="entry name" value="PH_domain"/>
</dbReference>
<dbReference type="InterPro" id="IPR048066">
    <property type="entry name" value="ATG26_PH_GRAM1"/>
</dbReference>
<feature type="region of interest" description="Disordered" evidence="19">
    <location>
        <begin position="130"/>
        <end position="169"/>
    </location>
</feature>
<dbReference type="PANTHER" id="PTHR48050">
    <property type="entry name" value="STEROL 3-BETA-GLUCOSYLTRANSFERASE"/>
    <property type="match status" value="1"/>
</dbReference>
<dbReference type="STRING" id="1206466.K0KV91"/>
<sequence length="1325" mass="148580">MEEDTLPEERSRRSRSPTLERVNRSFKSASRSLAALSPPPVKRSLSPLASSLSRIGTRRSSSKSITDSNAYHVSKGGGGAGDQLDVAKPSGMAKSFVSMLTTASMYNGNLQDIIDEEEPVADSQIQINDTATEGNASDLDVDTEADTGKNHDQEEQQPIESKQNEIPTLEDFPSLERSPTLFEISIAQKLNQHSKDVNDCQKRAIALSNKLKSVFQINSNDIFLADFPCWLLKDVLLQGHIYLTQSHLLFFAFLQKRKPDKIALKGNLSMNISLTSPRQNRYWAVLKDQTFSLYNNSTDLYFPVLTIDLKNALRAEIITETGGLLPHVPGVPGKHHQDHTSKSNGSWFKILTETKSYKFQADSSHIARSWVGLLKKHIFASRNKGDSVSVKVPLQNILDLEETPIFESAETLKIKVLENSESFVVDDYFFMFFNSGPEFTKLIHEAIEANTNLSSDNNNFKIPENVVDSTGKLDLNTIKKSKTSNFFPLKKVLSKTRSRSNSNTSNKPISRCATHNNDEVSPPLSPISAPPTSSYSLQGNFSPTSFNLQEPVVEKFNGSDEVSSANLTNQEDVLVTTSDEEAEGGDVEPEDFISKQLEHDNLLQPKDTNKSSSLLPAYINPGKALNQAKSSITKFTPKVIKSASFMWQSNPVHYEEENSLERGLEDEFLATPKERIEANKRFLDHFTLPENNFLIAAYYAHLQRNVPIYGKVYLGVKEICFRSLVPGFHTKMILPYKDIENIYKEKGFKFGYSGLVIVIHGHEELFFEFSSNIARDDCEFLLLKQLDKFNSTIIDNGSNDVESALSTSGKLQAAKIQYFEDKIHSDTGFEVPIMIEDHPLMKTSIKPSTPRKFTLLTIGSRGDVQPYIALGLGLKKEGHIVRIVTHKEFEDWILKHGLEFKEIAGNPTELMSLMVSHGSMNVGLIKEASSKFRGWITELLNSSWEACQDTDILIESPSAMGGIHIAEALNIPYLRAFTMPWTRTRAYPHAFIVPEQKKGGSYNYLTHVLFENVFWKGISGQVNKWRKEVLNLPKTNLDVLQQNKVPFLYNISPTVFPPPVDFNDWVKVTGYWFLDEAIDYKPPKDLIDFINQARIDGKKLVYIGFGSIVVSNPKELTEAVVEAVLESDVRCILNKGWSERLGGSNVVEIELPYEVFNSGSLPHDWLFPQIDAAVHHGGSGTTGATLRAGLPTIIKPFFADQFFYANRVEDIGAGIGLKKLNVKTLSKALKEATTNIRMINKAKIIGEKIRKENGVTNAIETIYRELEYAKELVNNKKSVIITNEEEELIDEDSKSQIMNINEIDDVAKQVDEDKDLEEEGSWLLV</sequence>
<evidence type="ECO:0000256" key="11">
    <source>
        <dbReference type="ARBA" id="ARBA00023011"/>
    </source>
</evidence>
<dbReference type="InterPro" id="IPR010610">
    <property type="entry name" value="EryCIII-like_C"/>
</dbReference>
<dbReference type="CDD" id="cd03784">
    <property type="entry name" value="GT1_Gtf-like"/>
    <property type="match status" value="1"/>
</dbReference>
<dbReference type="FunFam" id="3.40.50.2000:FF:000009">
    <property type="entry name" value="Sterol 3-beta-glucosyltransferase UGT80A2"/>
    <property type="match status" value="1"/>
</dbReference>
<dbReference type="Proteomes" id="UP000009328">
    <property type="component" value="Unassembled WGS sequence"/>
</dbReference>
<feature type="compositionally biased region" description="Polar residues" evidence="19">
    <location>
        <begin position="530"/>
        <end position="541"/>
    </location>
</feature>
<dbReference type="EMBL" id="CAIF01000212">
    <property type="protein sequence ID" value="CCH45812.1"/>
    <property type="molecule type" value="Genomic_DNA"/>
</dbReference>
<keyword evidence="11" id="KW-0756">Sterol biosynthesis</keyword>
<evidence type="ECO:0000256" key="17">
    <source>
        <dbReference type="ARBA" id="ARBA00047886"/>
    </source>
</evidence>
<dbReference type="InterPro" id="IPR048065">
    <property type="entry name" value="ATG26_PH_GRAM2"/>
</dbReference>
<dbReference type="SMART" id="SM00568">
    <property type="entry name" value="GRAM"/>
    <property type="match status" value="2"/>
</dbReference>
<dbReference type="InterPro" id="IPR011993">
    <property type="entry name" value="PH-like_dom_sf"/>
</dbReference>
<evidence type="ECO:0000259" key="20">
    <source>
        <dbReference type="PROSITE" id="PS50003"/>
    </source>
</evidence>
<dbReference type="SUPFAM" id="SSF50729">
    <property type="entry name" value="PH domain-like"/>
    <property type="match status" value="1"/>
</dbReference>
<keyword evidence="7" id="KW-0444">Lipid biosynthesis</keyword>
<dbReference type="InParanoid" id="K0KV91"/>
<dbReference type="EC" id="2.4.1.173" evidence="4"/>
<dbReference type="CDD" id="cd13215">
    <property type="entry name" value="PH-GRAM1_AGT26"/>
    <property type="match status" value="1"/>
</dbReference>
<dbReference type="GO" id="GO:0005737">
    <property type="term" value="C:cytoplasm"/>
    <property type="evidence" value="ECO:0007669"/>
    <property type="project" value="UniProtKB-SubCell"/>
</dbReference>
<keyword evidence="10" id="KW-0752">Steroid biosynthesis</keyword>
<dbReference type="FunFam" id="2.30.29.30:FF:000303">
    <property type="entry name" value="Sterol 3-beta-glucosyltransferase"/>
    <property type="match status" value="1"/>
</dbReference>
<comment type="subcellular location">
    <subcellularLocation>
        <location evidence="2">Cytoplasm</location>
    </subcellularLocation>
    <subcellularLocation>
        <location evidence="1">Membrane</location>
        <topology evidence="1">Peripheral membrane protein</topology>
    </subcellularLocation>
</comment>
<evidence type="ECO:0000256" key="18">
    <source>
        <dbReference type="ARBA" id="ARBA00049453"/>
    </source>
</evidence>
<proteinExistence type="inferred from homology"/>
<evidence type="ECO:0000256" key="9">
    <source>
        <dbReference type="ARBA" id="ARBA00022679"/>
    </source>
</evidence>
<evidence type="ECO:0000256" key="2">
    <source>
        <dbReference type="ARBA" id="ARBA00004496"/>
    </source>
</evidence>
<evidence type="ECO:0000256" key="6">
    <source>
        <dbReference type="ARBA" id="ARBA00022490"/>
    </source>
</evidence>
<keyword evidence="9 21" id="KW-0808">Transferase</keyword>
<comment type="caution">
    <text evidence="21">The sequence shown here is derived from an EMBL/GenBank/DDBJ whole genome shotgun (WGS) entry which is preliminary data.</text>
</comment>
<dbReference type="InterPro" id="IPR004276">
    <property type="entry name" value="GlycoTrans_28_N"/>
</dbReference>
<organism evidence="21 22">
    <name type="scientific">Wickerhamomyces ciferrii (strain ATCC 14091 / BCRC 22168 / CBS 111 / JCM 3599 / NBRC 0793 / NRRL Y-1031 F-60-10)</name>
    <name type="common">Yeast</name>
    <name type="synonym">Pichia ciferrii</name>
    <dbReference type="NCBI Taxonomy" id="1206466"/>
    <lineage>
        <taxon>Eukaryota</taxon>
        <taxon>Fungi</taxon>
        <taxon>Dikarya</taxon>
        <taxon>Ascomycota</taxon>
        <taxon>Saccharomycotina</taxon>
        <taxon>Saccharomycetes</taxon>
        <taxon>Phaffomycetales</taxon>
        <taxon>Wickerhamomycetaceae</taxon>
        <taxon>Wickerhamomyces</taxon>
    </lineage>
</organism>
<dbReference type="HOGENOM" id="CLU_000537_6_0_1"/>
<evidence type="ECO:0000256" key="7">
    <source>
        <dbReference type="ARBA" id="ARBA00022516"/>
    </source>
</evidence>
<keyword evidence="6" id="KW-0963">Cytoplasm</keyword>
<evidence type="ECO:0000256" key="4">
    <source>
        <dbReference type="ARBA" id="ARBA00012650"/>
    </source>
</evidence>
<dbReference type="Pfam" id="PF06722">
    <property type="entry name" value="EryCIII-like_C"/>
    <property type="match status" value="1"/>
</dbReference>
<dbReference type="PANTHER" id="PTHR48050:SF25">
    <property type="entry name" value="STEROL 3-BETA-GLUCOSYLTRANSFERASE"/>
    <property type="match status" value="1"/>
</dbReference>
<dbReference type="GO" id="GO:0005975">
    <property type="term" value="P:carbohydrate metabolic process"/>
    <property type="evidence" value="ECO:0007669"/>
    <property type="project" value="InterPro"/>
</dbReference>
<dbReference type="SMART" id="SM00233">
    <property type="entry name" value="PH"/>
    <property type="match status" value="1"/>
</dbReference>
<keyword evidence="14" id="KW-1207">Sterol metabolism</keyword>
<feature type="region of interest" description="Disordered" evidence="19">
    <location>
        <begin position="497"/>
        <end position="541"/>
    </location>
</feature>
<name>K0KV91_WICCF</name>
<feature type="domain" description="PH" evidence="20">
    <location>
        <begin position="261"/>
        <end position="379"/>
    </location>
</feature>
<dbReference type="GO" id="GO:0016906">
    <property type="term" value="F:sterol 3-beta-glucosyltransferase activity"/>
    <property type="evidence" value="ECO:0007669"/>
    <property type="project" value="UniProtKB-EC"/>
</dbReference>
<keyword evidence="15" id="KW-0753">Steroid metabolism</keyword>
<dbReference type="FunCoup" id="K0KV91">
    <property type="interactions" value="111"/>
</dbReference>
<gene>
    <name evidence="21" type="ORF">BN7_5398</name>
</gene>
<evidence type="ECO:0000256" key="10">
    <source>
        <dbReference type="ARBA" id="ARBA00022955"/>
    </source>
</evidence>
<comment type="catalytic activity">
    <reaction evidence="18">
        <text>a sterol + UDP-alpha-D-glucose = a sterol 3-beta-D-glucoside + UDP + H(+)</text>
        <dbReference type="Rhea" id="RHEA:22724"/>
        <dbReference type="ChEBI" id="CHEBI:15378"/>
        <dbReference type="ChEBI" id="CHEBI:15889"/>
        <dbReference type="ChEBI" id="CHEBI:37424"/>
        <dbReference type="ChEBI" id="CHEBI:58223"/>
        <dbReference type="ChEBI" id="CHEBI:58885"/>
        <dbReference type="EC" id="2.4.1.173"/>
    </reaction>
    <physiologicalReaction direction="left-to-right" evidence="18">
        <dbReference type="Rhea" id="RHEA:22725"/>
    </physiologicalReaction>
</comment>
<keyword evidence="8 21" id="KW-0328">Glycosyltransferase</keyword>
<dbReference type="InterPro" id="IPR002213">
    <property type="entry name" value="UDP_glucos_trans"/>
</dbReference>
<dbReference type="Pfam" id="PF02893">
    <property type="entry name" value="GRAM"/>
    <property type="match status" value="1"/>
</dbReference>
<dbReference type="CDD" id="cd13216">
    <property type="entry name" value="PH-GRAM2_AGT26"/>
    <property type="match status" value="1"/>
</dbReference>
<keyword evidence="13" id="KW-0472">Membrane</keyword>
<evidence type="ECO:0000256" key="19">
    <source>
        <dbReference type="SAM" id="MobiDB-lite"/>
    </source>
</evidence>
<dbReference type="FunFam" id="3.40.50.2000:FF:000029">
    <property type="entry name" value="Sterol 3-beta-glucosyltransferase"/>
    <property type="match status" value="1"/>
</dbReference>
<feature type="compositionally biased region" description="Polar residues" evidence="19">
    <location>
        <begin position="156"/>
        <end position="166"/>
    </location>
</feature>
<evidence type="ECO:0000256" key="1">
    <source>
        <dbReference type="ARBA" id="ARBA00004170"/>
    </source>
</evidence>
<evidence type="ECO:0000256" key="16">
    <source>
        <dbReference type="ARBA" id="ARBA00029843"/>
    </source>
</evidence>
<dbReference type="GO" id="GO:0016020">
    <property type="term" value="C:membrane"/>
    <property type="evidence" value="ECO:0007669"/>
    <property type="project" value="UniProtKB-SubCell"/>
</dbReference>
<dbReference type="InterPro" id="IPR004182">
    <property type="entry name" value="GRAM"/>
</dbReference>